<dbReference type="EMBL" id="JACVVK020000274">
    <property type="protein sequence ID" value="KAK7480801.1"/>
    <property type="molecule type" value="Genomic_DNA"/>
</dbReference>
<organism evidence="2 3">
    <name type="scientific">Batillaria attramentaria</name>
    <dbReference type="NCBI Taxonomy" id="370345"/>
    <lineage>
        <taxon>Eukaryota</taxon>
        <taxon>Metazoa</taxon>
        <taxon>Spiralia</taxon>
        <taxon>Lophotrochozoa</taxon>
        <taxon>Mollusca</taxon>
        <taxon>Gastropoda</taxon>
        <taxon>Caenogastropoda</taxon>
        <taxon>Sorbeoconcha</taxon>
        <taxon>Cerithioidea</taxon>
        <taxon>Batillariidae</taxon>
        <taxon>Batillaria</taxon>
    </lineage>
</organism>
<gene>
    <name evidence="2" type="ORF">BaRGS_00027967</name>
</gene>
<protein>
    <submittedName>
        <fullName evidence="2">Uncharacterized protein</fullName>
    </submittedName>
</protein>
<name>A0ABD0K0C7_9CAEN</name>
<comment type="caution">
    <text evidence="2">The sequence shown here is derived from an EMBL/GenBank/DDBJ whole genome shotgun (WGS) entry which is preliminary data.</text>
</comment>
<sequence>MDEASSDTSGETGTSDSGRGGSEDDVNIEHILHGDHDRHAAGRGPSLSPSPAPVAESHYQNHSRFPPPSGPRGGRDGHKALHVRFNTPSSTGSPSQSRGSFSTNQKNVSFSSPTVRDSPIFTPTKSRETFSSPNFRDISFSSLSQQEQSPRVLSTFSSPRPVSFTFQKPRGNSAASVDDDASTTTSGSYTVNPEEIRMENYIGSDVIV</sequence>
<dbReference type="Proteomes" id="UP001519460">
    <property type="component" value="Unassembled WGS sequence"/>
</dbReference>
<feature type="compositionally biased region" description="Basic and acidic residues" evidence="1">
    <location>
        <begin position="27"/>
        <end position="40"/>
    </location>
</feature>
<reference evidence="2 3" key="1">
    <citation type="journal article" date="2023" name="Sci. Data">
        <title>Genome assembly of the Korean intertidal mud-creeper Batillaria attramentaria.</title>
        <authorList>
            <person name="Patra A.K."/>
            <person name="Ho P.T."/>
            <person name="Jun S."/>
            <person name="Lee S.J."/>
            <person name="Kim Y."/>
            <person name="Won Y.J."/>
        </authorList>
    </citation>
    <scope>NUCLEOTIDE SEQUENCE [LARGE SCALE GENOMIC DNA]</scope>
    <source>
        <strain evidence="2">Wonlab-2016</strain>
    </source>
</reference>
<evidence type="ECO:0000313" key="2">
    <source>
        <dbReference type="EMBL" id="KAK7480801.1"/>
    </source>
</evidence>
<feature type="compositionally biased region" description="Polar residues" evidence="1">
    <location>
        <begin position="104"/>
        <end position="166"/>
    </location>
</feature>
<evidence type="ECO:0000256" key="1">
    <source>
        <dbReference type="SAM" id="MobiDB-lite"/>
    </source>
</evidence>
<dbReference type="AlphaFoldDB" id="A0ABD0K0C7"/>
<accession>A0ABD0K0C7</accession>
<feature type="compositionally biased region" description="Low complexity" evidence="1">
    <location>
        <begin position="87"/>
        <end position="103"/>
    </location>
</feature>
<keyword evidence="3" id="KW-1185">Reference proteome</keyword>
<feature type="region of interest" description="Disordered" evidence="1">
    <location>
        <begin position="1"/>
        <end position="190"/>
    </location>
</feature>
<feature type="compositionally biased region" description="Low complexity" evidence="1">
    <location>
        <begin position="1"/>
        <end position="17"/>
    </location>
</feature>
<proteinExistence type="predicted"/>
<evidence type="ECO:0000313" key="3">
    <source>
        <dbReference type="Proteomes" id="UP001519460"/>
    </source>
</evidence>